<dbReference type="Gene3D" id="3.40.50.12780">
    <property type="entry name" value="N-terminal domain of ligase-like"/>
    <property type="match status" value="1"/>
</dbReference>
<proteinExistence type="predicted"/>
<evidence type="ECO:0000313" key="4">
    <source>
        <dbReference type="EMBL" id="RHF79991.1"/>
    </source>
</evidence>
<dbReference type="Proteomes" id="UP000285666">
    <property type="component" value="Unassembled WGS sequence"/>
</dbReference>
<dbReference type="InterPro" id="IPR000873">
    <property type="entry name" value="AMP-dep_synth/lig_dom"/>
</dbReference>
<dbReference type="InterPro" id="IPR020845">
    <property type="entry name" value="AMP-binding_CS"/>
</dbReference>
<dbReference type="GO" id="GO:0016405">
    <property type="term" value="F:CoA-ligase activity"/>
    <property type="evidence" value="ECO:0007669"/>
    <property type="project" value="TreeGrafter"/>
</dbReference>
<name>A0A414QGT8_9FIRM</name>
<dbReference type="EMBL" id="QSEW01000019">
    <property type="protein sequence ID" value="RGZ97888.1"/>
    <property type="molecule type" value="Genomic_DNA"/>
</dbReference>
<dbReference type="RefSeq" id="WP_118236766.1">
    <property type="nucleotide sequence ID" value="NZ_QRHN01000003.1"/>
</dbReference>
<dbReference type="AlphaFoldDB" id="A0A414QGT8"/>
<dbReference type="Gene3D" id="3.30.300.30">
    <property type="match status" value="1"/>
</dbReference>
<gene>
    <name evidence="4" type="ORF">DW658_04165</name>
    <name evidence="3" type="ORF">DW957_13215</name>
</gene>
<dbReference type="InterPro" id="IPR025110">
    <property type="entry name" value="AMP-bd_C"/>
</dbReference>
<dbReference type="SUPFAM" id="SSF56801">
    <property type="entry name" value="Acetyl-CoA synthetase-like"/>
    <property type="match status" value="1"/>
</dbReference>
<dbReference type="Pfam" id="PF00501">
    <property type="entry name" value="AMP-binding"/>
    <property type="match status" value="1"/>
</dbReference>
<dbReference type="Proteomes" id="UP000284962">
    <property type="component" value="Unassembled WGS sequence"/>
</dbReference>
<reference evidence="5 6" key="1">
    <citation type="submission" date="2018-08" db="EMBL/GenBank/DDBJ databases">
        <title>A genome reference for cultivated species of the human gut microbiota.</title>
        <authorList>
            <person name="Zou Y."/>
            <person name="Xue W."/>
            <person name="Luo G."/>
        </authorList>
    </citation>
    <scope>NUCLEOTIDE SEQUENCE [LARGE SCALE GENOMIC DNA]</scope>
    <source>
        <strain evidence="4 6">AM23-7AC</strain>
        <strain evidence="3 5">AM46-16</strain>
    </source>
</reference>
<organism evidence="4 6">
    <name type="scientific">Dorea formicigenerans</name>
    <dbReference type="NCBI Taxonomy" id="39486"/>
    <lineage>
        <taxon>Bacteria</taxon>
        <taxon>Bacillati</taxon>
        <taxon>Bacillota</taxon>
        <taxon>Clostridia</taxon>
        <taxon>Lachnospirales</taxon>
        <taxon>Lachnospiraceae</taxon>
        <taxon>Dorea</taxon>
    </lineage>
</organism>
<protein>
    <submittedName>
        <fullName evidence="4">Long-chain fatty acid--CoA ligase</fullName>
    </submittedName>
</protein>
<evidence type="ECO:0000313" key="6">
    <source>
        <dbReference type="Proteomes" id="UP000285666"/>
    </source>
</evidence>
<accession>A0A414QGT8</accession>
<evidence type="ECO:0000313" key="3">
    <source>
        <dbReference type="EMBL" id="RGZ97888.1"/>
    </source>
</evidence>
<feature type="domain" description="AMP-binding enzyme C-terminal" evidence="2">
    <location>
        <begin position="451"/>
        <end position="528"/>
    </location>
</feature>
<comment type="caution">
    <text evidence="4">The sequence shown here is derived from an EMBL/GenBank/DDBJ whole genome shotgun (WGS) entry which is preliminary data.</text>
</comment>
<evidence type="ECO:0000259" key="1">
    <source>
        <dbReference type="Pfam" id="PF00501"/>
    </source>
</evidence>
<dbReference type="InterPro" id="IPR045851">
    <property type="entry name" value="AMP-bd_C_sf"/>
</dbReference>
<feature type="domain" description="AMP-dependent synthetase/ligase" evidence="1">
    <location>
        <begin position="19"/>
        <end position="391"/>
    </location>
</feature>
<dbReference type="InterPro" id="IPR042099">
    <property type="entry name" value="ANL_N_sf"/>
</dbReference>
<dbReference type="Pfam" id="PF13193">
    <property type="entry name" value="AMP-binding_C"/>
    <property type="match status" value="1"/>
</dbReference>
<dbReference type="PROSITE" id="PS00455">
    <property type="entry name" value="AMP_BINDING"/>
    <property type="match status" value="1"/>
</dbReference>
<dbReference type="PANTHER" id="PTHR24096">
    <property type="entry name" value="LONG-CHAIN-FATTY-ACID--COA LIGASE"/>
    <property type="match status" value="1"/>
</dbReference>
<sequence>MPECTVLQYIKNKNTNNLNGIALNYFGNRITYREFFENVDKVAKAFYAIGIRKGDIVTIASLHTPETIYIIYGLNKIGAVANMVYLTLSANEIIENIKSTDSKAFIYFAMIQEKGRIIEKEFPDIKTIILDVSDSMPWYLKYPYRLKNKKDILGKTYRFKNFLSLGEGVVAKEMLYTKSAPAVIVYTSGTTGVPKGVVLSNDNLNAVAEQYSYTTFDFRMGDSFMDMLPPFLGFGISIGIHLPLALGMKTTLWIDIEPDKVVQAFERIKPRHFVSGPVIVNQMLESNIKDMKFLSTFAGGGESLSIEQEKKVNSYLHNKGYNGNYVTGYGMTECCATVCTGMQGFYKEGTLGIPLPKVNMKIIDPENGQERKYGEEGEICFCAPNIMVGYFKNPKETDNIIKVHADGKKWIHTGDLGSVNQDGFLRFQGRIKKIYLTKGSDNSVYKLFPMQIENVLSRHSAVDKCAVVGRLNGEKGYLVIAYVTLKSKDIGDNVEKELRQLCRQELKENSWPFEYHFVEKLSTTGAGKIDFRTLEKWAENSDSF</sequence>
<evidence type="ECO:0000259" key="2">
    <source>
        <dbReference type="Pfam" id="PF13193"/>
    </source>
</evidence>
<dbReference type="EMBL" id="QRHN01000003">
    <property type="protein sequence ID" value="RHF79991.1"/>
    <property type="molecule type" value="Genomic_DNA"/>
</dbReference>
<keyword evidence="4" id="KW-0436">Ligase</keyword>
<evidence type="ECO:0000313" key="5">
    <source>
        <dbReference type="Proteomes" id="UP000284962"/>
    </source>
</evidence>